<comment type="caution">
    <text evidence="3">The sequence shown here is derived from an EMBL/GenBank/DDBJ whole genome shotgun (WGS) entry which is preliminary data.</text>
</comment>
<proteinExistence type="predicted"/>
<evidence type="ECO:0000256" key="2">
    <source>
        <dbReference type="SAM" id="MobiDB-lite"/>
    </source>
</evidence>
<feature type="compositionally biased region" description="Basic and acidic residues" evidence="2">
    <location>
        <begin position="133"/>
        <end position="143"/>
    </location>
</feature>
<feature type="compositionally biased region" description="Polar residues" evidence="2">
    <location>
        <begin position="109"/>
        <end position="119"/>
    </location>
</feature>
<evidence type="ECO:0000256" key="1">
    <source>
        <dbReference type="SAM" id="Coils"/>
    </source>
</evidence>
<dbReference type="EMBL" id="JAWDEY010000022">
    <property type="protein sequence ID" value="KAK6588738.1"/>
    <property type="molecule type" value="Genomic_DNA"/>
</dbReference>
<evidence type="ECO:0000313" key="4">
    <source>
        <dbReference type="Proteomes" id="UP001311799"/>
    </source>
</evidence>
<feature type="coiled-coil region" evidence="1">
    <location>
        <begin position="317"/>
        <end position="358"/>
    </location>
</feature>
<feature type="compositionally biased region" description="Polar residues" evidence="2">
    <location>
        <begin position="27"/>
        <end position="49"/>
    </location>
</feature>
<organism evidence="3 4">
    <name type="scientific">Cryptosporidium xiaoi</name>
    <dbReference type="NCBI Taxonomy" id="659607"/>
    <lineage>
        <taxon>Eukaryota</taxon>
        <taxon>Sar</taxon>
        <taxon>Alveolata</taxon>
        <taxon>Apicomplexa</taxon>
        <taxon>Conoidasida</taxon>
        <taxon>Coccidia</taxon>
        <taxon>Eucoccidiorida</taxon>
        <taxon>Eimeriorina</taxon>
        <taxon>Cryptosporidiidae</taxon>
        <taxon>Cryptosporidium</taxon>
    </lineage>
</organism>
<sequence length="360" mass="40587">MDDSELGLNFGISGRKRHLSSDEEGNSDISQSQEIKTTVNNDINVSSKESTPRVLNKSSRSKRVLGSDSSSNGSLRDDNSVTTSELAVKNNMSSSSSDLNSDLASDSAGMNSDNESPETSSDDFPLRKRGNLIKKEKISPERCKTKKKIEKKNVNKNNHPAKKTEVTAYKGTSASSVKVKKEKMVSKKKKADSQDEFSSDEGETTAYVPRRDRDHKQILVAAILCRWWHALPDWPPPDTNYHELLKEKKFRLVNIDDWEDAPDVDENGYSKVFQLSNFPGVFRDFNGAAHDLRPIENKPCYSNLIKMDEDQLYKLLVTALENQIKTLENNSNDDSKLINELKKELVEAQTLLTRRNSKKK</sequence>
<protein>
    <submittedName>
        <fullName evidence="3">Unchacterized apicomplexan-specific serine rich low complexity</fullName>
    </submittedName>
</protein>
<dbReference type="AlphaFoldDB" id="A0AAV9XVV5"/>
<feature type="compositionally biased region" description="Low complexity" evidence="2">
    <location>
        <begin position="86"/>
        <end position="108"/>
    </location>
</feature>
<feature type="region of interest" description="Disordered" evidence="2">
    <location>
        <begin position="185"/>
        <end position="204"/>
    </location>
</feature>
<gene>
    <name evidence="3" type="ORF">RS030_2303</name>
</gene>
<accession>A0AAV9XVV5</accession>
<name>A0AAV9XVV5_9CRYT</name>
<keyword evidence="4" id="KW-1185">Reference proteome</keyword>
<reference evidence="3 4" key="1">
    <citation type="submission" date="2023-10" db="EMBL/GenBank/DDBJ databases">
        <title>Comparative genomics analysis reveals potential genetic determinants of host preference in Cryptosporidium xiaoi.</title>
        <authorList>
            <person name="Xiao L."/>
            <person name="Li J."/>
        </authorList>
    </citation>
    <scope>NUCLEOTIDE SEQUENCE [LARGE SCALE GENOMIC DNA]</scope>
    <source>
        <strain evidence="3 4">52996</strain>
    </source>
</reference>
<keyword evidence="1" id="KW-0175">Coiled coil</keyword>
<dbReference type="Proteomes" id="UP001311799">
    <property type="component" value="Unassembled WGS sequence"/>
</dbReference>
<feature type="compositionally biased region" description="Polar residues" evidence="2">
    <location>
        <begin position="67"/>
        <end position="85"/>
    </location>
</feature>
<feature type="region of interest" description="Disordered" evidence="2">
    <location>
        <begin position="1"/>
        <end position="158"/>
    </location>
</feature>
<feature type="compositionally biased region" description="Acidic residues" evidence="2">
    <location>
        <begin position="194"/>
        <end position="203"/>
    </location>
</feature>
<evidence type="ECO:0000313" key="3">
    <source>
        <dbReference type="EMBL" id="KAK6588738.1"/>
    </source>
</evidence>